<keyword evidence="5 6" id="KW-0472">Membrane</keyword>
<feature type="transmembrane region" description="Helical" evidence="6">
    <location>
        <begin position="73"/>
        <end position="94"/>
    </location>
</feature>
<keyword evidence="3 6" id="KW-0812">Transmembrane</keyword>
<feature type="transmembrane region" description="Helical" evidence="6">
    <location>
        <begin position="214"/>
        <end position="232"/>
    </location>
</feature>
<keyword evidence="4 6" id="KW-1133">Transmembrane helix</keyword>
<dbReference type="Proteomes" id="UP001595909">
    <property type="component" value="Unassembled WGS sequence"/>
</dbReference>
<reference evidence="9" key="1">
    <citation type="journal article" date="2019" name="Int. J. Syst. Evol. Microbiol.">
        <title>The Global Catalogue of Microorganisms (GCM) 10K type strain sequencing project: providing services to taxonomists for standard genome sequencing and annotation.</title>
        <authorList>
            <consortium name="The Broad Institute Genomics Platform"/>
            <consortium name="The Broad Institute Genome Sequencing Center for Infectious Disease"/>
            <person name="Wu L."/>
            <person name="Ma J."/>
        </authorList>
    </citation>
    <scope>NUCLEOTIDE SEQUENCE [LARGE SCALE GENOMIC DNA]</scope>
    <source>
        <strain evidence="9">CCUG 50347</strain>
    </source>
</reference>
<feature type="region of interest" description="Disordered" evidence="7">
    <location>
        <begin position="125"/>
        <end position="146"/>
    </location>
</feature>
<evidence type="ECO:0000256" key="3">
    <source>
        <dbReference type="ARBA" id="ARBA00022692"/>
    </source>
</evidence>
<name>A0ABV9RSM0_9PSEU</name>
<accession>A0ABV9RSM0</accession>
<feature type="transmembrane region" description="Helical" evidence="6">
    <location>
        <begin position="275"/>
        <end position="294"/>
    </location>
</feature>
<evidence type="ECO:0000256" key="2">
    <source>
        <dbReference type="ARBA" id="ARBA00009142"/>
    </source>
</evidence>
<evidence type="ECO:0000313" key="9">
    <source>
        <dbReference type="Proteomes" id="UP001595909"/>
    </source>
</evidence>
<dbReference type="RefSeq" id="WP_274192554.1">
    <property type="nucleotide sequence ID" value="NZ_BAABHN010000067.1"/>
</dbReference>
<dbReference type="InterPro" id="IPR051598">
    <property type="entry name" value="TSUP/Inactive_protease-like"/>
</dbReference>
<keyword evidence="6" id="KW-1003">Cell membrane</keyword>
<feature type="transmembrane region" description="Helical" evidence="6">
    <location>
        <begin position="178"/>
        <end position="208"/>
    </location>
</feature>
<feature type="transmembrane region" description="Helical" evidence="6">
    <location>
        <begin position="45"/>
        <end position="66"/>
    </location>
</feature>
<evidence type="ECO:0000256" key="1">
    <source>
        <dbReference type="ARBA" id="ARBA00004141"/>
    </source>
</evidence>
<protein>
    <recommendedName>
        <fullName evidence="6">Probable membrane transporter protein</fullName>
    </recommendedName>
</protein>
<organism evidence="8 9">
    <name type="scientific">Actinomycetospora chibensis</name>
    <dbReference type="NCBI Taxonomy" id="663606"/>
    <lineage>
        <taxon>Bacteria</taxon>
        <taxon>Bacillati</taxon>
        <taxon>Actinomycetota</taxon>
        <taxon>Actinomycetes</taxon>
        <taxon>Pseudonocardiales</taxon>
        <taxon>Pseudonocardiaceae</taxon>
        <taxon>Actinomycetospora</taxon>
    </lineage>
</organism>
<feature type="compositionally biased region" description="Pro residues" evidence="7">
    <location>
        <begin position="125"/>
        <end position="143"/>
    </location>
</feature>
<dbReference type="PANTHER" id="PTHR43701">
    <property type="entry name" value="MEMBRANE TRANSPORTER PROTEIN MJ0441-RELATED"/>
    <property type="match status" value="1"/>
</dbReference>
<comment type="similarity">
    <text evidence="2 6">Belongs to the 4-toluene sulfonate uptake permease (TSUP) (TC 2.A.102) family.</text>
</comment>
<dbReference type="EMBL" id="JBHSIM010000067">
    <property type="protein sequence ID" value="MFC4836550.1"/>
    <property type="molecule type" value="Genomic_DNA"/>
</dbReference>
<keyword evidence="9" id="KW-1185">Reference proteome</keyword>
<evidence type="ECO:0000256" key="6">
    <source>
        <dbReference type="RuleBase" id="RU363041"/>
    </source>
</evidence>
<evidence type="ECO:0000313" key="8">
    <source>
        <dbReference type="EMBL" id="MFC4836550.1"/>
    </source>
</evidence>
<evidence type="ECO:0000256" key="4">
    <source>
        <dbReference type="ARBA" id="ARBA00022989"/>
    </source>
</evidence>
<proteinExistence type="inferred from homology"/>
<dbReference type="Pfam" id="PF01925">
    <property type="entry name" value="TauE"/>
    <property type="match status" value="1"/>
</dbReference>
<comment type="subcellular location">
    <subcellularLocation>
        <location evidence="6">Cell membrane</location>
        <topology evidence="6">Multi-pass membrane protein</topology>
    </subcellularLocation>
    <subcellularLocation>
        <location evidence="1">Membrane</location>
        <topology evidence="1">Multi-pass membrane protein</topology>
    </subcellularLocation>
</comment>
<feature type="transmembrane region" description="Helical" evidence="6">
    <location>
        <begin position="244"/>
        <end position="263"/>
    </location>
</feature>
<comment type="caution">
    <text evidence="8">The sequence shown here is derived from an EMBL/GenBank/DDBJ whole genome shotgun (WGS) entry which is preliminary data.</text>
</comment>
<evidence type="ECO:0000256" key="5">
    <source>
        <dbReference type="ARBA" id="ARBA00023136"/>
    </source>
</evidence>
<gene>
    <name evidence="8" type="ORF">ACFPEL_29400</name>
</gene>
<dbReference type="InterPro" id="IPR002781">
    <property type="entry name" value="TM_pro_TauE-like"/>
</dbReference>
<dbReference type="PANTHER" id="PTHR43701:SF2">
    <property type="entry name" value="MEMBRANE TRANSPORTER PROTEIN YJNA-RELATED"/>
    <property type="match status" value="1"/>
</dbReference>
<feature type="transmembrane region" description="Helical" evidence="6">
    <location>
        <begin position="100"/>
        <end position="118"/>
    </location>
</feature>
<evidence type="ECO:0000256" key="7">
    <source>
        <dbReference type="SAM" id="MobiDB-lite"/>
    </source>
</evidence>
<sequence>MTPLLVVVAVAIGLVIGLAVGGLGGGGGVLTVPALVYLLDQTPQAAATASLVIVGISAVIGVVTRARGGQVRWAAGATLGAIGAVTAVAGSVLSRHLDRHVLLLAFAGIVLLAAVLMLRKPAPASPPQPDPWHAPPASDPPASDPSAGAPIAGKVAGRVVTLPRESAVPVVRWRAATIVLAGSVVGFATGLFGVGGGFLVVPALVLLLGWEMPAAVATSLLVIVINCVASLGARVATEAFDWRIIVPVTAAAVVGTLIGKMSADRLSSTVLTRAFAVLLLLVAGYTATTSIIALA</sequence>